<keyword evidence="10" id="KW-1185">Reference proteome</keyword>
<dbReference type="GO" id="GO:0008686">
    <property type="term" value="F:3,4-dihydroxy-2-butanone-4-phosphate synthase activity"/>
    <property type="evidence" value="ECO:0007669"/>
    <property type="project" value="UniProtKB-EC"/>
</dbReference>
<reference evidence="9 10" key="1">
    <citation type="submission" date="2016-01" db="EMBL/GenBank/DDBJ databases">
        <title>The new phylogeny of the genus Mycobacterium.</title>
        <authorList>
            <person name="Tarcisio F."/>
            <person name="Conor M."/>
            <person name="Antonella G."/>
            <person name="Elisabetta G."/>
            <person name="Giulia F.S."/>
            <person name="Sara T."/>
            <person name="Anna F."/>
            <person name="Clotilde B."/>
            <person name="Roberto B."/>
            <person name="Veronica D.S."/>
            <person name="Fabio R."/>
            <person name="Monica P."/>
            <person name="Olivier J."/>
            <person name="Enrico T."/>
            <person name="Nicola S."/>
        </authorList>
    </citation>
    <scope>NUCLEOTIDE SEQUENCE [LARGE SCALE GENOMIC DNA]</scope>
    <source>
        <strain evidence="9 10">DSM 44852</strain>
    </source>
</reference>
<keyword evidence="6" id="KW-0686">Riboflavin biosynthesis</keyword>
<evidence type="ECO:0000259" key="8">
    <source>
        <dbReference type="Pfam" id="PF00925"/>
    </source>
</evidence>
<sequence>MKTTDVRVLRAITAIATGQPVVVKGDSDGDGYLVFAADAATPPLLAFMVRHTSGYVRVALPESECDRLNLPPMSHRNTAICVSVDVRGSGTGISATDRARTIAALASGTGAAADFHRPGHVVPLRAGSDGVLGRHGPAEAAVDLAGLAGRRPAAAVCEIVSRRNPTLMARGAELTEFAIEHGLPVVSIDELVAYRRRTEPQVARLTETVLPTWAGDSRVIGFRGTDGGEHLAMIIGSADAGVPVPLHVHVECLTGDVFGSKACRCGGELNTALARMSAQGSGVVIYLRPCGPPRACGLFARRDAAGDPMPETVAWILRDLGLYALQLSDDMPGFGLVMFGAIREHGIATEALAAVG</sequence>
<name>A0A1X1UFZ4_MYCFL</name>
<dbReference type="Proteomes" id="UP000193010">
    <property type="component" value="Unassembled WGS sequence"/>
</dbReference>
<feature type="domain" description="GTP cyclohydrolase II" evidence="8">
    <location>
        <begin position="206"/>
        <end position="288"/>
    </location>
</feature>
<comment type="caution">
    <text evidence="9">The sequence shown here is derived from an EMBL/GenBank/DDBJ whole genome shotgun (WGS) entry which is preliminary data.</text>
</comment>
<dbReference type="InterPro" id="IPR032677">
    <property type="entry name" value="GTP_cyclohydro_II"/>
</dbReference>
<dbReference type="GO" id="GO:0003935">
    <property type="term" value="F:GTP cyclohydrolase II activity"/>
    <property type="evidence" value="ECO:0007669"/>
    <property type="project" value="TreeGrafter"/>
</dbReference>
<dbReference type="PIRSF" id="PIRSF001259">
    <property type="entry name" value="RibA"/>
    <property type="match status" value="1"/>
</dbReference>
<dbReference type="EMBL" id="LQOV01000006">
    <property type="protein sequence ID" value="ORV55727.1"/>
    <property type="molecule type" value="Genomic_DNA"/>
</dbReference>
<comment type="pathway">
    <text evidence="3">Cofactor biosynthesis; riboflavin biosynthesis; 2-hydroxy-3-oxobutyl phosphate from D-ribulose 5-phosphate: step 1/1.</text>
</comment>
<dbReference type="RefSeq" id="WP_085220198.1">
    <property type="nucleotide sequence ID" value="NZ_AP022576.1"/>
</dbReference>
<evidence type="ECO:0000256" key="7">
    <source>
        <dbReference type="ARBA" id="ARBA00022723"/>
    </source>
</evidence>
<dbReference type="PANTHER" id="PTHR21327">
    <property type="entry name" value="GTP CYCLOHYDROLASE II-RELATED"/>
    <property type="match status" value="1"/>
</dbReference>
<evidence type="ECO:0000256" key="4">
    <source>
        <dbReference type="ARBA" id="ARBA00005520"/>
    </source>
</evidence>
<dbReference type="EC" id="4.1.99.12" evidence="5"/>
<dbReference type="GO" id="GO:0009231">
    <property type="term" value="P:riboflavin biosynthetic process"/>
    <property type="evidence" value="ECO:0007669"/>
    <property type="project" value="UniProtKB-UniPathway"/>
</dbReference>
<comment type="catalytic activity">
    <reaction evidence="1">
        <text>D-ribulose 5-phosphate = (2S)-2-hydroxy-3-oxobutyl phosphate + formate + H(+)</text>
        <dbReference type="Rhea" id="RHEA:18457"/>
        <dbReference type="ChEBI" id="CHEBI:15378"/>
        <dbReference type="ChEBI" id="CHEBI:15740"/>
        <dbReference type="ChEBI" id="CHEBI:58121"/>
        <dbReference type="ChEBI" id="CHEBI:58830"/>
        <dbReference type="EC" id="4.1.99.12"/>
    </reaction>
</comment>
<organism evidence="9 10">
    <name type="scientific">Mycobacterium florentinum</name>
    <dbReference type="NCBI Taxonomy" id="292462"/>
    <lineage>
        <taxon>Bacteria</taxon>
        <taxon>Bacillati</taxon>
        <taxon>Actinomycetota</taxon>
        <taxon>Actinomycetes</taxon>
        <taxon>Mycobacteriales</taxon>
        <taxon>Mycobacteriaceae</taxon>
        <taxon>Mycobacterium</taxon>
        <taxon>Mycobacterium simiae complex</taxon>
    </lineage>
</organism>
<dbReference type="GO" id="GO:0005829">
    <property type="term" value="C:cytosol"/>
    <property type="evidence" value="ECO:0007669"/>
    <property type="project" value="TreeGrafter"/>
</dbReference>
<evidence type="ECO:0000313" key="10">
    <source>
        <dbReference type="Proteomes" id="UP000193010"/>
    </source>
</evidence>
<dbReference type="SUPFAM" id="SSF55821">
    <property type="entry name" value="YrdC/RibB"/>
    <property type="match status" value="1"/>
</dbReference>
<dbReference type="STRING" id="292462.AWC05_11010"/>
<dbReference type="GO" id="GO:0046872">
    <property type="term" value="F:metal ion binding"/>
    <property type="evidence" value="ECO:0007669"/>
    <property type="project" value="UniProtKB-KW"/>
</dbReference>
<evidence type="ECO:0000256" key="1">
    <source>
        <dbReference type="ARBA" id="ARBA00000141"/>
    </source>
</evidence>
<evidence type="ECO:0000256" key="2">
    <source>
        <dbReference type="ARBA" id="ARBA00002284"/>
    </source>
</evidence>
<evidence type="ECO:0000256" key="6">
    <source>
        <dbReference type="ARBA" id="ARBA00022619"/>
    </source>
</evidence>
<gene>
    <name evidence="9" type="ORF">AWC05_11010</name>
</gene>
<dbReference type="SUPFAM" id="SSF142695">
    <property type="entry name" value="RibA-like"/>
    <property type="match status" value="1"/>
</dbReference>
<dbReference type="Gene3D" id="3.90.870.10">
    <property type="entry name" value="DHBP synthase"/>
    <property type="match status" value="1"/>
</dbReference>
<protein>
    <recommendedName>
        <fullName evidence="5">3,4-dihydroxy-2-butanone-4-phosphate synthase</fullName>
        <ecNumber evidence="5">4.1.99.12</ecNumber>
    </recommendedName>
</protein>
<dbReference type="Gene3D" id="3.40.50.10990">
    <property type="entry name" value="GTP cyclohydrolase II"/>
    <property type="match status" value="1"/>
</dbReference>
<comment type="function">
    <text evidence="2">Catalyzes the conversion of D-ribulose 5-phosphate to formate and 3,4-dihydroxy-2-butanone 4-phosphate.</text>
</comment>
<proteinExistence type="inferred from homology"/>
<dbReference type="InterPro" id="IPR000422">
    <property type="entry name" value="DHBP_synthase_RibB"/>
</dbReference>
<keyword evidence="7" id="KW-0479">Metal-binding</keyword>
<evidence type="ECO:0000256" key="5">
    <source>
        <dbReference type="ARBA" id="ARBA00012153"/>
    </source>
</evidence>
<dbReference type="InterPro" id="IPR017945">
    <property type="entry name" value="DHBP_synth_RibB-like_a/b_dom"/>
</dbReference>
<dbReference type="Pfam" id="PF00926">
    <property type="entry name" value="DHBP_synthase"/>
    <property type="match status" value="1"/>
</dbReference>
<dbReference type="AlphaFoldDB" id="A0A1X1UFZ4"/>
<dbReference type="UniPathway" id="UPA00275">
    <property type="reaction ID" value="UER00399"/>
</dbReference>
<accession>A0A1X1UFZ4</accession>
<evidence type="ECO:0000313" key="9">
    <source>
        <dbReference type="EMBL" id="ORV55727.1"/>
    </source>
</evidence>
<dbReference type="Pfam" id="PF00925">
    <property type="entry name" value="GTP_cyclohydro2"/>
    <property type="match status" value="1"/>
</dbReference>
<dbReference type="OrthoDB" id="9793111at2"/>
<evidence type="ECO:0000256" key="3">
    <source>
        <dbReference type="ARBA" id="ARBA00004904"/>
    </source>
</evidence>
<dbReference type="InterPro" id="IPR036144">
    <property type="entry name" value="RibA-like_sf"/>
</dbReference>
<dbReference type="PANTHER" id="PTHR21327:SF18">
    <property type="entry name" value="3,4-DIHYDROXY-2-BUTANONE 4-PHOSPHATE SYNTHASE"/>
    <property type="match status" value="1"/>
</dbReference>
<comment type="similarity">
    <text evidence="4">In the N-terminal section; belongs to the DHBP synthase family.</text>
</comment>